<name>A0A7W9BQS0_9SPHN</name>
<evidence type="ECO:0000313" key="4">
    <source>
        <dbReference type="Proteomes" id="UP000546701"/>
    </source>
</evidence>
<proteinExistence type="predicted"/>
<dbReference type="PANTHER" id="PTHR30441:SF4">
    <property type="entry name" value="PROTEIN ASMA"/>
    <property type="match status" value="1"/>
</dbReference>
<dbReference type="OrthoDB" id="7578660at2"/>
<dbReference type="InterPro" id="IPR052894">
    <property type="entry name" value="AsmA-related"/>
</dbReference>
<evidence type="ECO:0000259" key="2">
    <source>
        <dbReference type="Pfam" id="PF05170"/>
    </source>
</evidence>
<protein>
    <recommendedName>
        <fullName evidence="2">AsmA domain-containing protein</fullName>
    </recommendedName>
</protein>
<dbReference type="AlphaFoldDB" id="A0A7W9BQS0"/>
<organism evidence="3 4">
    <name type="scientific">Sphingomonas prati</name>
    <dbReference type="NCBI Taxonomy" id="1843237"/>
    <lineage>
        <taxon>Bacteria</taxon>
        <taxon>Pseudomonadati</taxon>
        <taxon>Pseudomonadota</taxon>
        <taxon>Alphaproteobacteria</taxon>
        <taxon>Sphingomonadales</taxon>
        <taxon>Sphingomonadaceae</taxon>
        <taxon>Sphingomonas</taxon>
    </lineage>
</organism>
<dbReference type="RefSeq" id="WP_157177180.1">
    <property type="nucleotide sequence ID" value="NZ_BMJP01000001.1"/>
</dbReference>
<comment type="caution">
    <text evidence="3">The sequence shown here is derived from an EMBL/GenBank/DDBJ whole genome shotgun (WGS) entry which is preliminary data.</text>
</comment>
<keyword evidence="1" id="KW-0812">Transmembrane</keyword>
<keyword evidence="1" id="KW-0472">Membrane</keyword>
<dbReference type="GO" id="GO:0005886">
    <property type="term" value="C:plasma membrane"/>
    <property type="evidence" value="ECO:0007669"/>
    <property type="project" value="TreeGrafter"/>
</dbReference>
<dbReference type="EMBL" id="JACIJR010000002">
    <property type="protein sequence ID" value="MBB5728436.1"/>
    <property type="molecule type" value="Genomic_DNA"/>
</dbReference>
<sequence>MTQIKFTRPARLLAGVSIVAAAGVVAVGAFPWGVLRGPIEQRLSARVGRPVTIGGIDRVDAFGFSPTVRIRDVRVPQPGWAGRGDMLRVAEATVRFPIGPLIRGKLLPTAVDVAGLRLVAVRDGRGCWNLDGGGSAGDDSGDIPRIRQLRVRDSEVRIVDARRRLDLEANLSADARSGVRIAGRGTLRGGAVRVVATGGALNDLDPDARYPFGLSVASPAVTLEARGVMDHPLDVAHLAARVTSRGDDLKSLDAIVQAGIPATQDYVLRADVRRDGSTWAFRRMVGTLGHSDVAGTLTVSKHAGRSFLDATVRSRRFDFDDLASDAAQARAAARERVTGRRVLPNTPIGLDKLAHTDGRLRFVADRLVMPPGSRFRSLSATLTLDRQRLVVAPLRVGMTHGALDGSIAVDHRAGGDPRLAMRLAMRGARIEEVLTTVAEASGPLEGRIALDGSGSTLRSALGRSSGTIGLVAREGRVARTLATLAAGDLLRGAVLAIDGDGATVPIRCLIGRFTVRGGRMSPAPVLIDTPVMRADARGSVDLATERLALMFDGRSKRPDLIQSAAPVRVSGTLADPKLDVTPPDPVGHRRGLLSKIGMVLKTIRTRGDEGRGVRAPDADCSHLERLALR</sequence>
<gene>
    <name evidence="3" type="ORF">FHS99_000906</name>
</gene>
<dbReference type="Proteomes" id="UP000546701">
    <property type="component" value="Unassembled WGS sequence"/>
</dbReference>
<feature type="domain" description="AsmA" evidence="2">
    <location>
        <begin position="286"/>
        <end position="522"/>
    </location>
</feature>
<dbReference type="Pfam" id="PF05170">
    <property type="entry name" value="AsmA"/>
    <property type="match status" value="1"/>
</dbReference>
<keyword evidence="1" id="KW-1133">Transmembrane helix</keyword>
<feature type="transmembrane region" description="Helical" evidence="1">
    <location>
        <begin position="12"/>
        <end position="34"/>
    </location>
</feature>
<reference evidence="3 4" key="1">
    <citation type="submission" date="2020-08" db="EMBL/GenBank/DDBJ databases">
        <title>Genomic Encyclopedia of Type Strains, Phase IV (KMG-IV): sequencing the most valuable type-strain genomes for metagenomic binning, comparative biology and taxonomic classification.</title>
        <authorList>
            <person name="Goeker M."/>
        </authorList>
    </citation>
    <scope>NUCLEOTIDE SEQUENCE [LARGE SCALE GENOMIC DNA]</scope>
    <source>
        <strain evidence="3 4">DSM 103336</strain>
    </source>
</reference>
<dbReference type="PANTHER" id="PTHR30441">
    <property type="entry name" value="DUF748 DOMAIN-CONTAINING PROTEIN"/>
    <property type="match status" value="1"/>
</dbReference>
<keyword evidence="4" id="KW-1185">Reference proteome</keyword>
<dbReference type="GO" id="GO:0090313">
    <property type="term" value="P:regulation of protein targeting to membrane"/>
    <property type="evidence" value="ECO:0007669"/>
    <property type="project" value="TreeGrafter"/>
</dbReference>
<accession>A0A7W9BQS0</accession>
<evidence type="ECO:0000313" key="3">
    <source>
        <dbReference type="EMBL" id="MBB5728436.1"/>
    </source>
</evidence>
<evidence type="ECO:0000256" key="1">
    <source>
        <dbReference type="SAM" id="Phobius"/>
    </source>
</evidence>
<dbReference type="InterPro" id="IPR007844">
    <property type="entry name" value="AsmA"/>
</dbReference>